<accession>A0ACA9RKR0</accession>
<reference evidence="1" key="1">
    <citation type="submission" date="2021-06" db="EMBL/GenBank/DDBJ databases">
        <authorList>
            <person name="Kallberg Y."/>
            <person name="Tangrot J."/>
            <person name="Rosling A."/>
        </authorList>
    </citation>
    <scope>NUCLEOTIDE SEQUENCE</scope>
    <source>
        <strain evidence="1">MA461A</strain>
    </source>
</reference>
<evidence type="ECO:0000313" key="2">
    <source>
        <dbReference type="Proteomes" id="UP000789920"/>
    </source>
</evidence>
<comment type="caution">
    <text evidence="1">The sequence shown here is derived from an EMBL/GenBank/DDBJ whole genome shotgun (WGS) entry which is preliminary data.</text>
</comment>
<protein>
    <submittedName>
        <fullName evidence="1">9290_t:CDS:1</fullName>
    </submittedName>
</protein>
<feature type="non-terminal residue" evidence="1">
    <location>
        <position position="249"/>
    </location>
</feature>
<gene>
    <name evidence="1" type="ORF">RPERSI_LOCUS20331</name>
</gene>
<evidence type="ECO:0000313" key="1">
    <source>
        <dbReference type="EMBL" id="CAG8797356.1"/>
    </source>
</evidence>
<organism evidence="1 2">
    <name type="scientific">Racocetra persica</name>
    <dbReference type="NCBI Taxonomy" id="160502"/>
    <lineage>
        <taxon>Eukaryota</taxon>
        <taxon>Fungi</taxon>
        <taxon>Fungi incertae sedis</taxon>
        <taxon>Mucoromycota</taxon>
        <taxon>Glomeromycotina</taxon>
        <taxon>Glomeromycetes</taxon>
        <taxon>Diversisporales</taxon>
        <taxon>Gigasporaceae</taxon>
        <taxon>Racocetra</taxon>
    </lineage>
</organism>
<keyword evidence="2" id="KW-1185">Reference proteome</keyword>
<dbReference type="Proteomes" id="UP000789920">
    <property type="component" value="Unassembled WGS sequence"/>
</dbReference>
<sequence>AVSTDDDPTLNSLTLRFWVLSTIFTALGAFVSVFYFFRANSLTYSMFFVILASFIFGKWMERLLPNRIFRIGKWEFNLNPGPFNYKEHVCIVASATAGGISAYAVDIISIQELFYGTHVNFVIGFLLLLSTQMLGYGLAGFCRKFLVRPANMLWPQSLVFASMYNTLHGNISEMNDRIRFFYIAFAAMFVWQFIPGYIFPWLISASLLCLMVPNNNTARILGSAQKGSGMLSFSFDWNAIGQVFPLYTP</sequence>
<dbReference type="EMBL" id="CAJVQC010057226">
    <property type="protein sequence ID" value="CAG8797356.1"/>
    <property type="molecule type" value="Genomic_DNA"/>
</dbReference>
<feature type="non-terminal residue" evidence="1">
    <location>
        <position position="1"/>
    </location>
</feature>
<proteinExistence type="predicted"/>
<name>A0ACA9RKR0_9GLOM</name>